<dbReference type="PANTHER" id="PTHR31118:SF12">
    <property type="entry name" value="CYCLASE-LIKE PROTEIN 2"/>
    <property type="match status" value="1"/>
</dbReference>
<dbReference type="GO" id="GO:0019441">
    <property type="term" value="P:L-tryptophan catabolic process to kynurenine"/>
    <property type="evidence" value="ECO:0007669"/>
    <property type="project" value="InterPro"/>
</dbReference>
<dbReference type="PANTHER" id="PTHR31118">
    <property type="entry name" value="CYCLASE-LIKE PROTEIN 2"/>
    <property type="match status" value="1"/>
</dbReference>
<evidence type="ECO:0000256" key="3">
    <source>
        <dbReference type="ARBA" id="ARBA00011738"/>
    </source>
</evidence>
<evidence type="ECO:0000256" key="6">
    <source>
        <dbReference type="ARBA" id="ARBA00022723"/>
    </source>
</evidence>
<sequence length="206" mass="23395">MIIDISMDIHPDMQVYKNLEAKKPKIIIQNDFENDDMFESKIEMNLHTGTHIDAPLHFIKNGETIDRINLNNLITKCKVLDFTKCEEKISINDLINKEINKDDFILLKTKNSFGDEFDFNFVYLDKNAAEYLSEIGIKGIGIDGLGIERAQPGHETHKILLSNGIIIIEGLRLKQIVEGEYQLIALPLKILKAEASPARALLVTFT</sequence>
<evidence type="ECO:0000256" key="8">
    <source>
        <dbReference type="ARBA" id="ARBA00022833"/>
    </source>
</evidence>
<dbReference type="STRING" id="908809.ABG79_01763"/>
<dbReference type="InterPro" id="IPR037175">
    <property type="entry name" value="KFase_sf"/>
</dbReference>
<keyword evidence="13" id="KW-1185">Reference proteome</keyword>
<dbReference type="Proteomes" id="UP000052015">
    <property type="component" value="Unassembled WGS sequence"/>
</dbReference>
<name>A0A0R3JYR5_CALMK</name>
<comment type="pathway">
    <text evidence="11">Amino-acid degradation; L-tryptophan degradation via kynurenine pathway; L-kynurenine from L-tryptophan: step 2/2.</text>
</comment>
<protein>
    <recommendedName>
        <fullName evidence="5">Kynurenine formamidase</fullName>
        <ecNumber evidence="4">3.5.1.9</ecNumber>
    </recommendedName>
</protein>
<gene>
    <name evidence="12" type="primary">kynB_2</name>
    <name evidence="12" type="ORF">ABG79_01763</name>
</gene>
<evidence type="ECO:0000256" key="2">
    <source>
        <dbReference type="ARBA" id="ARBA00002204"/>
    </source>
</evidence>
<comment type="function">
    <text evidence="2">Catalyzes the hydrolysis of N-formyl-L-kynurenine to L-kynurenine, the second step in the kynurenine pathway of tryptophan degradation.</text>
</comment>
<evidence type="ECO:0000256" key="1">
    <source>
        <dbReference type="ARBA" id="ARBA00001947"/>
    </source>
</evidence>
<dbReference type="FunFam" id="3.50.30.50:FF:000001">
    <property type="entry name" value="Kynurenine formamidase"/>
    <property type="match status" value="1"/>
</dbReference>
<dbReference type="OrthoDB" id="9796085at2"/>
<proteinExistence type="predicted"/>
<evidence type="ECO:0000256" key="4">
    <source>
        <dbReference type="ARBA" id="ARBA00012930"/>
    </source>
</evidence>
<keyword evidence="8" id="KW-0862">Zinc</keyword>
<dbReference type="Pfam" id="PF04199">
    <property type="entry name" value="Cyclase"/>
    <property type="match status" value="1"/>
</dbReference>
<dbReference type="RefSeq" id="WP_057979092.1">
    <property type="nucleotide sequence ID" value="NZ_LKHP01000010.1"/>
</dbReference>
<keyword evidence="6" id="KW-0479">Metal-binding</keyword>
<dbReference type="PATRIC" id="fig|908809.3.peg.1763"/>
<comment type="subunit">
    <text evidence="3">Homodimer.</text>
</comment>
<dbReference type="SUPFAM" id="SSF102198">
    <property type="entry name" value="Putative cyclase"/>
    <property type="match status" value="1"/>
</dbReference>
<dbReference type="GO" id="GO:0046872">
    <property type="term" value="F:metal ion binding"/>
    <property type="evidence" value="ECO:0007669"/>
    <property type="project" value="UniProtKB-KW"/>
</dbReference>
<keyword evidence="9" id="KW-0823">Tryptophan catabolism</keyword>
<comment type="catalytic activity">
    <reaction evidence="10">
        <text>N-formyl-L-kynurenine + H2O = L-kynurenine + formate + H(+)</text>
        <dbReference type="Rhea" id="RHEA:13009"/>
        <dbReference type="ChEBI" id="CHEBI:15377"/>
        <dbReference type="ChEBI" id="CHEBI:15378"/>
        <dbReference type="ChEBI" id="CHEBI:15740"/>
        <dbReference type="ChEBI" id="CHEBI:57959"/>
        <dbReference type="ChEBI" id="CHEBI:58629"/>
        <dbReference type="EC" id="3.5.1.9"/>
    </reaction>
</comment>
<comment type="caution">
    <text evidence="12">The sequence shown here is derived from an EMBL/GenBank/DDBJ whole genome shotgun (WGS) entry which is preliminary data.</text>
</comment>
<dbReference type="EMBL" id="LKHP01000010">
    <property type="protein sequence ID" value="KRQ86382.1"/>
    <property type="molecule type" value="Genomic_DNA"/>
</dbReference>
<accession>A0A0R3JYR5</accession>
<dbReference type="AlphaFoldDB" id="A0A0R3JYR5"/>
<evidence type="ECO:0000313" key="13">
    <source>
        <dbReference type="Proteomes" id="UP000052015"/>
    </source>
</evidence>
<evidence type="ECO:0000256" key="10">
    <source>
        <dbReference type="ARBA" id="ARBA00048496"/>
    </source>
</evidence>
<reference evidence="12 13" key="1">
    <citation type="submission" date="2015-09" db="EMBL/GenBank/DDBJ databases">
        <title>Draft genome sequence of a Caloramator mitchellensis, a moderate thermophile from the Great Artesian Basin of Australia.</title>
        <authorList>
            <person name="Patel B.K."/>
        </authorList>
    </citation>
    <scope>NUCLEOTIDE SEQUENCE [LARGE SCALE GENOMIC DNA]</scope>
    <source>
        <strain evidence="12 13">VF08</strain>
    </source>
</reference>
<comment type="cofactor">
    <cofactor evidence="1">
        <name>Zn(2+)</name>
        <dbReference type="ChEBI" id="CHEBI:29105"/>
    </cofactor>
</comment>
<organism evidence="12 13">
    <name type="scientific">Caloramator mitchellensis</name>
    <dbReference type="NCBI Taxonomy" id="908809"/>
    <lineage>
        <taxon>Bacteria</taxon>
        <taxon>Bacillati</taxon>
        <taxon>Bacillota</taxon>
        <taxon>Clostridia</taxon>
        <taxon>Eubacteriales</taxon>
        <taxon>Clostridiaceae</taxon>
        <taxon>Caloramator</taxon>
    </lineage>
</organism>
<dbReference type="Gene3D" id="3.50.30.50">
    <property type="entry name" value="Putative cyclase"/>
    <property type="match status" value="1"/>
</dbReference>
<evidence type="ECO:0000256" key="7">
    <source>
        <dbReference type="ARBA" id="ARBA00022801"/>
    </source>
</evidence>
<dbReference type="InterPro" id="IPR007325">
    <property type="entry name" value="KFase/CYL"/>
</dbReference>
<keyword evidence="7 12" id="KW-0378">Hydrolase</keyword>
<evidence type="ECO:0000256" key="5">
    <source>
        <dbReference type="ARBA" id="ARBA00014889"/>
    </source>
</evidence>
<evidence type="ECO:0000313" key="12">
    <source>
        <dbReference type="EMBL" id="KRQ86382.1"/>
    </source>
</evidence>
<dbReference type="GO" id="GO:0004061">
    <property type="term" value="F:arylformamidase activity"/>
    <property type="evidence" value="ECO:0007669"/>
    <property type="project" value="UniProtKB-EC"/>
</dbReference>
<evidence type="ECO:0000256" key="11">
    <source>
        <dbReference type="ARBA" id="ARBA00060547"/>
    </source>
</evidence>
<dbReference type="EC" id="3.5.1.9" evidence="4"/>
<evidence type="ECO:0000256" key="9">
    <source>
        <dbReference type="ARBA" id="ARBA00023079"/>
    </source>
</evidence>